<evidence type="ECO:0008006" key="3">
    <source>
        <dbReference type="Google" id="ProtNLM"/>
    </source>
</evidence>
<organism evidence="1 2">
    <name type="scientific">Elysia marginata</name>
    <dbReference type="NCBI Taxonomy" id="1093978"/>
    <lineage>
        <taxon>Eukaryota</taxon>
        <taxon>Metazoa</taxon>
        <taxon>Spiralia</taxon>
        <taxon>Lophotrochozoa</taxon>
        <taxon>Mollusca</taxon>
        <taxon>Gastropoda</taxon>
        <taxon>Heterobranchia</taxon>
        <taxon>Euthyneura</taxon>
        <taxon>Panpulmonata</taxon>
        <taxon>Sacoglossa</taxon>
        <taxon>Placobranchoidea</taxon>
        <taxon>Plakobranchidae</taxon>
        <taxon>Elysia</taxon>
    </lineage>
</organism>
<keyword evidence="2" id="KW-1185">Reference proteome</keyword>
<reference evidence="1 2" key="1">
    <citation type="journal article" date="2021" name="Elife">
        <title>Chloroplast acquisition without the gene transfer in kleptoplastic sea slugs, Plakobranchus ocellatus.</title>
        <authorList>
            <person name="Maeda T."/>
            <person name="Takahashi S."/>
            <person name="Yoshida T."/>
            <person name="Shimamura S."/>
            <person name="Takaki Y."/>
            <person name="Nagai Y."/>
            <person name="Toyoda A."/>
            <person name="Suzuki Y."/>
            <person name="Arimoto A."/>
            <person name="Ishii H."/>
            <person name="Satoh N."/>
            <person name="Nishiyama T."/>
            <person name="Hasebe M."/>
            <person name="Maruyama T."/>
            <person name="Minagawa J."/>
            <person name="Obokata J."/>
            <person name="Shigenobu S."/>
        </authorList>
    </citation>
    <scope>NUCLEOTIDE SEQUENCE [LARGE SCALE GENOMIC DNA]</scope>
</reference>
<comment type="caution">
    <text evidence="1">The sequence shown here is derived from an EMBL/GenBank/DDBJ whole genome shotgun (WGS) entry which is preliminary data.</text>
</comment>
<dbReference type="AlphaFoldDB" id="A0AAV4FFJ2"/>
<evidence type="ECO:0000313" key="1">
    <source>
        <dbReference type="EMBL" id="GFR71640.1"/>
    </source>
</evidence>
<dbReference type="EMBL" id="BMAT01004305">
    <property type="protein sequence ID" value="GFR71640.1"/>
    <property type="molecule type" value="Genomic_DNA"/>
</dbReference>
<proteinExistence type="predicted"/>
<gene>
    <name evidence="1" type="ORF">ElyMa_002099300</name>
</gene>
<accession>A0AAV4FFJ2</accession>
<protein>
    <recommendedName>
        <fullName evidence="3">VWFD domain-containing protein</fullName>
    </recommendedName>
</protein>
<sequence length="175" mass="19480">MVYTLRGCGFNGFQQISGFHKCFLEGFTARSDRDRDNIGQPQVPSAVLTPLPVLELCDNVQVKGIVFTWARIAAALTKDGATRTLFSGAPVQVPYKSCDQVDGEVICATEKQFLLRLNGQTNLQLKSLADGDLCPQPCLITESKDDQQQYDVNLYASHSDVYYIRGKQHIARDIY</sequence>
<dbReference type="Proteomes" id="UP000762676">
    <property type="component" value="Unassembled WGS sequence"/>
</dbReference>
<name>A0AAV4FFJ2_9GAST</name>
<evidence type="ECO:0000313" key="2">
    <source>
        <dbReference type="Proteomes" id="UP000762676"/>
    </source>
</evidence>